<evidence type="ECO:0000256" key="1">
    <source>
        <dbReference type="ARBA" id="ARBA00004651"/>
    </source>
</evidence>
<dbReference type="SUPFAM" id="SSF58104">
    <property type="entry name" value="Methyl-accepting chemotaxis protein (MCP) signaling domain"/>
    <property type="match status" value="1"/>
</dbReference>
<evidence type="ECO:0000259" key="12">
    <source>
        <dbReference type="PROSITE" id="PS50111"/>
    </source>
</evidence>
<dbReference type="CDD" id="cd11386">
    <property type="entry name" value="MCP_signal"/>
    <property type="match status" value="1"/>
</dbReference>
<evidence type="ECO:0000256" key="5">
    <source>
        <dbReference type="ARBA" id="ARBA00022692"/>
    </source>
</evidence>
<organism evidence="14 16">
    <name type="scientific">Bacillus canaveralius</name>
    <dbReference type="NCBI Taxonomy" id="1403243"/>
    <lineage>
        <taxon>Bacteria</taxon>
        <taxon>Bacillati</taxon>
        <taxon>Bacillota</taxon>
        <taxon>Bacilli</taxon>
        <taxon>Bacillales</taxon>
        <taxon>Bacillaceae</taxon>
        <taxon>Bacillus</taxon>
    </lineage>
</organism>
<dbReference type="GO" id="GO:0007165">
    <property type="term" value="P:signal transduction"/>
    <property type="evidence" value="ECO:0007669"/>
    <property type="project" value="UniProtKB-KW"/>
</dbReference>
<dbReference type="AlphaFoldDB" id="A0A2N5GHR1"/>
<evidence type="ECO:0000313" key="17">
    <source>
        <dbReference type="Proteomes" id="UP000235114"/>
    </source>
</evidence>
<protein>
    <submittedName>
        <fullName evidence="14">Chemotaxis protein</fullName>
    </submittedName>
</protein>
<evidence type="ECO:0000313" key="15">
    <source>
        <dbReference type="EMBL" id="PLR95451.1"/>
    </source>
</evidence>
<comment type="caution">
    <text evidence="14">The sequence shown here is derived from an EMBL/GenBank/DDBJ whole genome shotgun (WGS) entry which is preliminary data.</text>
</comment>
<keyword evidence="5 11" id="KW-0812">Transmembrane</keyword>
<proteinExistence type="inferred from homology"/>
<evidence type="ECO:0000256" key="11">
    <source>
        <dbReference type="SAM" id="Phobius"/>
    </source>
</evidence>
<dbReference type="Proteomes" id="UP000234951">
    <property type="component" value="Unassembled WGS sequence"/>
</dbReference>
<keyword evidence="8 10" id="KW-0807">Transducer</keyword>
<keyword evidence="3" id="KW-0488">Methylation</keyword>
<evidence type="ECO:0000256" key="3">
    <source>
        <dbReference type="ARBA" id="ARBA00022481"/>
    </source>
</evidence>
<evidence type="ECO:0000256" key="7">
    <source>
        <dbReference type="ARBA" id="ARBA00023136"/>
    </source>
</evidence>
<evidence type="ECO:0000256" key="9">
    <source>
        <dbReference type="ARBA" id="ARBA00029447"/>
    </source>
</evidence>
<dbReference type="OrthoDB" id="9760371at2"/>
<feature type="transmembrane region" description="Helical" evidence="11">
    <location>
        <begin position="272"/>
        <end position="295"/>
    </location>
</feature>
<keyword evidence="17" id="KW-1185">Reference proteome</keyword>
<evidence type="ECO:0000256" key="6">
    <source>
        <dbReference type="ARBA" id="ARBA00022989"/>
    </source>
</evidence>
<dbReference type="InterPro" id="IPR033479">
    <property type="entry name" value="dCache_1"/>
</dbReference>
<dbReference type="PROSITE" id="PS50111">
    <property type="entry name" value="CHEMOTAXIS_TRANSDUC_2"/>
    <property type="match status" value="1"/>
</dbReference>
<comment type="similarity">
    <text evidence="9">Belongs to the methyl-accepting chemotaxis (MCP) protein family.</text>
</comment>
<dbReference type="SMART" id="SM00283">
    <property type="entry name" value="MA"/>
    <property type="match status" value="1"/>
</dbReference>
<dbReference type="Proteomes" id="UP000235114">
    <property type="component" value="Unassembled WGS sequence"/>
</dbReference>
<dbReference type="SUPFAM" id="SSF103190">
    <property type="entry name" value="Sensory domain-like"/>
    <property type="match status" value="1"/>
</dbReference>
<dbReference type="EMBL" id="PGVD01000038">
    <property type="protein sequence ID" value="PLR95451.1"/>
    <property type="molecule type" value="Genomic_DNA"/>
</dbReference>
<dbReference type="Gene3D" id="3.30.450.20">
    <property type="entry name" value="PAS domain"/>
    <property type="match status" value="2"/>
</dbReference>
<dbReference type="GO" id="GO:0005886">
    <property type="term" value="C:plasma membrane"/>
    <property type="evidence" value="ECO:0007669"/>
    <property type="project" value="UniProtKB-SubCell"/>
</dbReference>
<dbReference type="EMBL" id="PGVA01000054">
    <property type="protein sequence ID" value="PLR80330.1"/>
    <property type="molecule type" value="Genomic_DNA"/>
</dbReference>
<dbReference type="Pfam" id="PF02743">
    <property type="entry name" value="dCache_1"/>
    <property type="match status" value="1"/>
</dbReference>
<dbReference type="InterPro" id="IPR029151">
    <property type="entry name" value="Sensor-like_sf"/>
</dbReference>
<evidence type="ECO:0000256" key="4">
    <source>
        <dbReference type="ARBA" id="ARBA00022500"/>
    </source>
</evidence>
<dbReference type="InterPro" id="IPR003660">
    <property type="entry name" value="HAMP_dom"/>
</dbReference>
<evidence type="ECO:0000313" key="14">
    <source>
        <dbReference type="EMBL" id="PLR80330.1"/>
    </source>
</evidence>
<reference evidence="14 16" key="1">
    <citation type="submission" date="2017-11" db="EMBL/GenBank/DDBJ databases">
        <title>Comparitive Functional Genomics of Dry Heat Resistant strains isolated from the Viking Spacecraft.</title>
        <authorList>
            <person name="Seuylemezian A."/>
            <person name="Cooper K."/>
            <person name="Vaishampayan P."/>
        </authorList>
    </citation>
    <scope>NUCLEOTIDE SEQUENCE [LARGE SCALE GENOMIC DNA]</scope>
    <source>
        <strain evidence="14 16">M4.6</strain>
    </source>
</reference>
<dbReference type="Pfam" id="PF00015">
    <property type="entry name" value="MCPsignal"/>
    <property type="match status" value="1"/>
</dbReference>
<evidence type="ECO:0000256" key="2">
    <source>
        <dbReference type="ARBA" id="ARBA00022475"/>
    </source>
</evidence>
<name>A0A2N5GHR1_9BACI</name>
<evidence type="ECO:0000259" key="13">
    <source>
        <dbReference type="PROSITE" id="PS50885"/>
    </source>
</evidence>
<dbReference type="SMART" id="SM00304">
    <property type="entry name" value="HAMP"/>
    <property type="match status" value="1"/>
</dbReference>
<dbReference type="PANTHER" id="PTHR32089">
    <property type="entry name" value="METHYL-ACCEPTING CHEMOTAXIS PROTEIN MCPB"/>
    <property type="match status" value="1"/>
</dbReference>
<gene>
    <name evidence="14" type="ORF">CU635_18620</name>
    <name evidence="15" type="ORF">CVD25_14615</name>
</gene>
<dbReference type="GO" id="GO:0006935">
    <property type="term" value="P:chemotaxis"/>
    <property type="evidence" value="ECO:0007669"/>
    <property type="project" value="UniProtKB-KW"/>
</dbReference>
<dbReference type="FunFam" id="1.10.287.950:FF:000001">
    <property type="entry name" value="Methyl-accepting chemotaxis sensory transducer"/>
    <property type="match status" value="1"/>
</dbReference>
<dbReference type="CDD" id="cd12912">
    <property type="entry name" value="PDC2_MCP_like"/>
    <property type="match status" value="1"/>
</dbReference>
<dbReference type="CDD" id="cd06225">
    <property type="entry name" value="HAMP"/>
    <property type="match status" value="1"/>
</dbReference>
<feature type="transmembrane region" description="Helical" evidence="11">
    <location>
        <begin position="12"/>
        <end position="31"/>
    </location>
</feature>
<dbReference type="PANTHER" id="PTHR32089:SF114">
    <property type="entry name" value="METHYL-ACCEPTING CHEMOTAXIS PROTEIN MCPB"/>
    <property type="match status" value="1"/>
</dbReference>
<keyword evidence="4" id="KW-0145">Chemotaxis</keyword>
<keyword evidence="2" id="KW-1003">Cell membrane</keyword>
<dbReference type="CDD" id="cd12914">
    <property type="entry name" value="PDC1_DGC_like"/>
    <property type="match status" value="1"/>
</dbReference>
<dbReference type="Gene3D" id="1.10.287.950">
    <property type="entry name" value="Methyl-accepting chemotaxis protein"/>
    <property type="match status" value="1"/>
</dbReference>
<feature type="domain" description="HAMP" evidence="13">
    <location>
        <begin position="296"/>
        <end position="348"/>
    </location>
</feature>
<feature type="domain" description="Methyl-accepting transducer" evidence="12">
    <location>
        <begin position="367"/>
        <end position="603"/>
    </location>
</feature>
<keyword evidence="7 11" id="KW-0472">Membrane</keyword>
<dbReference type="InterPro" id="IPR004089">
    <property type="entry name" value="MCPsignal_dom"/>
</dbReference>
<reference evidence="15 17" key="2">
    <citation type="submission" date="2017-12" db="EMBL/GenBank/DDBJ databases">
        <title>Comparative Functional Genomics of Dry Heat Resistant strains isolated from the Viking Spacecraft.</title>
        <authorList>
            <person name="Seuylemezian A."/>
            <person name="Cooper K."/>
            <person name="Vaishampayan P."/>
        </authorList>
    </citation>
    <scope>NUCLEOTIDE SEQUENCE [LARGE SCALE GENOMIC DNA]</scope>
    <source>
        <strain evidence="15 17">ATCC 29669</strain>
    </source>
</reference>
<sequence>MLSNITIRSKLIISFIAVLLLPSVIIGWTSFSNSKNKVEEQISISAKESVSLLTATIDQFIEPEMKNIDYLSEGITADTYQNADNFRTNTLTAFIETHPEISTIYVGTADGTFINAPAQEMPAGYDPRERPWYKSAMSEKGKVIITSPFVSATTGDFVVGIAKIVKDGTAVLACELKLETIEKITNEVSIGNKGYTFILDQDKKIVAHPSLKSNEEQTADWAGNMFKSDTGSFNYTFDKEDKKMFYATNQFTGWKIGGSLNQQEIDDEAQPILIGTVEVLAVAIVLGAIIVFLIIRSIIKPLGRLVNISEKIGAGDLTEKVELKTKDELGKLGESFDKMVDSLRSILSSLSTSIEQVASSSEQLKASADQTTSATEHVASAIQEIAGGSETSSELLEKNSTSIDEVLQGVLRIAESSTNVSDLSRETSAEAEDGGKSVDSNLVQMESIHASVGESNKVIQSLAVRSQEIGKIVEVINGIAEQTNLLALNAAIEAARAGEHGKGFAVVADEVRKLAEQSQSSTKLISELISTIQRDTEQSVKIMEEVTVNAEQGVKVSVETSQKFAKIIQSTKAITPQIEEISATVQQISASVEELSMSATNITQLAKVNSSNSEEVAASTQEQLASMEEINSSAQSLAYMAEELKDLVNRFKI</sequence>
<evidence type="ECO:0000313" key="16">
    <source>
        <dbReference type="Proteomes" id="UP000234951"/>
    </source>
</evidence>
<evidence type="ECO:0000256" key="10">
    <source>
        <dbReference type="PROSITE-ProRule" id="PRU00284"/>
    </source>
</evidence>
<comment type="subcellular location">
    <subcellularLocation>
        <location evidence="1">Cell membrane</location>
        <topology evidence="1">Multi-pass membrane protein</topology>
    </subcellularLocation>
</comment>
<evidence type="ECO:0000256" key="8">
    <source>
        <dbReference type="ARBA" id="ARBA00023224"/>
    </source>
</evidence>
<dbReference type="PROSITE" id="PS50885">
    <property type="entry name" value="HAMP"/>
    <property type="match status" value="1"/>
</dbReference>
<keyword evidence="6 11" id="KW-1133">Transmembrane helix</keyword>
<accession>A0A2N5GHR1</accession>
<dbReference type="Pfam" id="PF00672">
    <property type="entry name" value="HAMP"/>
    <property type="match status" value="1"/>
</dbReference>